<name>A0A1I7S383_BURXY</name>
<organism evidence="2 3">
    <name type="scientific">Bursaphelenchus xylophilus</name>
    <name type="common">Pinewood nematode worm</name>
    <name type="synonym">Aphelenchoides xylophilus</name>
    <dbReference type="NCBI Taxonomy" id="6326"/>
    <lineage>
        <taxon>Eukaryota</taxon>
        <taxon>Metazoa</taxon>
        <taxon>Ecdysozoa</taxon>
        <taxon>Nematoda</taxon>
        <taxon>Chromadorea</taxon>
        <taxon>Rhabditida</taxon>
        <taxon>Tylenchina</taxon>
        <taxon>Tylenchomorpha</taxon>
        <taxon>Aphelenchoidea</taxon>
        <taxon>Aphelenchoididae</taxon>
        <taxon>Bursaphelenchus</taxon>
    </lineage>
</organism>
<dbReference type="AlphaFoldDB" id="A0A1I7S383"/>
<dbReference type="Proteomes" id="UP000095284">
    <property type="component" value="Unplaced"/>
</dbReference>
<accession>A0A1I7S383</accession>
<evidence type="ECO:0000256" key="1">
    <source>
        <dbReference type="SAM" id="SignalP"/>
    </source>
</evidence>
<sequence length="525" mass="60317">MTFQRILLFLLPWGCYSIIEKITLPTTHPPFPPSTTPKENLDGYVDRIEAIDVTSNQVVITTSKVGPAEDVQVSIDVVDLSTGDKLPPINLTGILLVITRGRYTVNFLKPNTWYGIAFRSRQQHNKPNGPIYIDFEEHLVRTHREDGSNLDADPIVTVNTKRIGSDGKSVENLVLSLKWEQHPDERQDLDMVANVSLVCDNQIKFKQVFLNRREIEKSVEVKLDNIFEVLETNNGSRQIMASITPKHCHKICWVGTLYSEVGGYNFRREVSRKCEHIDTITSKSKLRDYKSYEFKNNSLIVHTSYPKEQNDSVEKDSYIQLTAIPIPENYTTRANSSEDTTRFKVFSTTDNDTFTLSNLEPDRLYAIQYTYVKQSPFAYAESRRFIIETRSKNMFGQTVKPVNVIVHNLKHEPKHINKSQEKTKMENMSIRPEASIKLDPHFHNYKVGVDLEPFCNQKNGTHIWLDGDRNEFRIPTNDLVELQENQKQCSPNLCYTTSIIVKEKNCRPRSPFKGILEFSGPLLLG</sequence>
<proteinExistence type="predicted"/>
<feature type="chain" id="PRO_5009305392" evidence="1">
    <location>
        <begin position="18"/>
        <end position="525"/>
    </location>
</feature>
<feature type="signal peptide" evidence="1">
    <location>
        <begin position="1"/>
        <end position="17"/>
    </location>
</feature>
<protein>
    <submittedName>
        <fullName evidence="3">Protein NDNF</fullName>
    </submittedName>
</protein>
<evidence type="ECO:0000313" key="3">
    <source>
        <dbReference type="WBParaSite" id="BXY_0746300.1"/>
    </source>
</evidence>
<evidence type="ECO:0000313" key="2">
    <source>
        <dbReference type="Proteomes" id="UP000095284"/>
    </source>
</evidence>
<dbReference type="WBParaSite" id="BXY_0746300.1">
    <property type="protein sequence ID" value="BXY_0746300.1"/>
    <property type="gene ID" value="BXY_0746300"/>
</dbReference>
<keyword evidence="1" id="KW-0732">Signal</keyword>
<reference evidence="3" key="1">
    <citation type="submission" date="2016-11" db="UniProtKB">
        <authorList>
            <consortium name="WormBaseParasite"/>
        </authorList>
    </citation>
    <scope>IDENTIFICATION</scope>
</reference>
<dbReference type="eggNOG" id="KOG3591">
    <property type="taxonomic scope" value="Eukaryota"/>
</dbReference>